<feature type="region of interest" description="Disordered" evidence="1">
    <location>
        <begin position="46"/>
        <end position="123"/>
    </location>
</feature>
<reference evidence="2 3" key="1">
    <citation type="submission" date="2016-08" db="EMBL/GenBank/DDBJ databases">
        <title>Draft genome sequence of allopolyploid Zygosaccharomyces rouxii.</title>
        <authorList>
            <person name="Watanabe J."/>
            <person name="Uehara K."/>
            <person name="Mogi Y."/>
            <person name="Tsukioka Y."/>
        </authorList>
    </citation>
    <scope>NUCLEOTIDE SEQUENCE [LARGE SCALE GENOMIC DNA]</scope>
    <source>
        <strain evidence="2 3">NBRC 110957</strain>
    </source>
</reference>
<accession>A0A1Q3A5Y0</accession>
<gene>
    <name evidence="2" type="ORF">ZYGR_0AD03020</name>
</gene>
<dbReference type="eggNOG" id="ENOG502S1A5">
    <property type="taxonomic scope" value="Eukaryota"/>
</dbReference>
<evidence type="ECO:0000313" key="3">
    <source>
        <dbReference type="Proteomes" id="UP000187013"/>
    </source>
</evidence>
<feature type="compositionally biased region" description="Acidic residues" evidence="1">
    <location>
        <begin position="172"/>
        <end position="181"/>
    </location>
</feature>
<proteinExistence type="predicted"/>
<feature type="compositionally biased region" description="Low complexity" evidence="1">
    <location>
        <begin position="46"/>
        <end position="78"/>
    </location>
</feature>
<organism evidence="2 3">
    <name type="scientific">Zygosaccharomyces rouxii</name>
    <dbReference type="NCBI Taxonomy" id="4956"/>
    <lineage>
        <taxon>Eukaryota</taxon>
        <taxon>Fungi</taxon>
        <taxon>Dikarya</taxon>
        <taxon>Ascomycota</taxon>
        <taxon>Saccharomycotina</taxon>
        <taxon>Saccharomycetes</taxon>
        <taxon>Saccharomycetales</taxon>
        <taxon>Saccharomycetaceae</taxon>
        <taxon>Zygosaccharomyces</taxon>
    </lineage>
</organism>
<feature type="compositionally biased region" description="Polar residues" evidence="1">
    <location>
        <begin position="214"/>
        <end position="223"/>
    </location>
</feature>
<dbReference type="OrthoDB" id="4096434at2759"/>
<dbReference type="Proteomes" id="UP000187013">
    <property type="component" value="Unassembled WGS sequence"/>
</dbReference>
<name>A0A1Q3A5Y0_ZYGRO</name>
<evidence type="ECO:0008006" key="4">
    <source>
        <dbReference type="Google" id="ProtNLM"/>
    </source>
</evidence>
<sequence length="343" mass="39458">MFLEEWQFFETPFFEPLKGFKDVPLDDGEIDFFNFEDPHIHTHNYFNNNNNNNNNFSNNNDNSNNSNGNNSNRNNVNRNYDEQETNCNNSNGLMEDWWQLPTPDSESGSGYVPLSDSAAGSQATPVDFSLRTSASGVLEPAPVPASSSVSSSFLVTDGFSLDNEQLLEQDQEYGHEEEDEHEDSHEDSNEDLNEDSHVGGTPILTPTPRYVKQPRQNRYSGSSPPKGRRVSDSRLSAQGLAEVLRLDSPDEALKRERFILDIFETELHYPLGYKTWVRDTSKDYRHKLIDQLYDRVRGTYPEYDRNVLETIIRRATYYIMQSRLRRERRAKAKSRRESSSSSN</sequence>
<protein>
    <recommendedName>
        <fullName evidence="4">YBL029W</fullName>
    </recommendedName>
</protein>
<dbReference type="EMBL" id="BDGX01000030">
    <property type="protein sequence ID" value="GAV51119.1"/>
    <property type="molecule type" value="Genomic_DNA"/>
</dbReference>
<comment type="caution">
    <text evidence="2">The sequence shown here is derived from an EMBL/GenBank/DDBJ whole genome shotgun (WGS) entry which is preliminary data.</text>
</comment>
<evidence type="ECO:0000256" key="1">
    <source>
        <dbReference type="SAM" id="MobiDB-lite"/>
    </source>
</evidence>
<dbReference type="AlphaFoldDB" id="A0A1Q3A5Y0"/>
<evidence type="ECO:0000313" key="2">
    <source>
        <dbReference type="EMBL" id="GAV51119.1"/>
    </source>
</evidence>
<feature type="region of interest" description="Disordered" evidence="1">
    <location>
        <begin position="172"/>
        <end position="234"/>
    </location>
</feature>